<dbReference type="Ensembl" id="ENSBMST00010028337.1">
    <property type="protein sequence ID" value="ENSBMSP00010025746.1"/>
    <property type="gene ID" value="ENSBMSG00010018704.1"/>
</dbReference>
<name>A0A8C0I545_BALMU</name>
<protein>
    <recommendedName>
        <fullName evidence="1">RRN7-type domain-containing protein</fullName>
    </recommendedName>
</protein>
<evidence type="ECO:0000313" key="2">
    <source>
        <dbReference type="Ensembl" id="ENSBMSP00010025746.1"/>
    </source>
</evidence>
<reference evidence="2" key="1">
    <citation type="submission" date="2023-09" db="UniProtKB">
        <authorList>
            <consortium name="Ensembl"/>
        </authorList>
    </citation>
    <scope>IDENTIFICATION</scope>
</reference>
<accession>A0A8C0I545</accession>
<dbReference type="InterPro" id="IPR021752">
    <property type="entry name" value="TF_Rrn7_Zf"/>
</dbReference>
<proteinExistence type="predicted"/>
<dbReference type="OMA" id="ECLTHYR"/>
<organism evidence="2">
    <name type="scientific">Balaenoptera musculus</name>
    <name type="common">Blue whale</name>
    <dbReference type="NCBI Taxonomy" id="9771"/>
    <lineage>
        <taxon>Eukaryota</taxon>
        <taxon>Metazoa</taxon>
        <taxon>Chordata</taxon>
        <taxon>Craniata</taxon>
        <taxon>Vertebrata</taxon>
        <taxon>Euteleostomi</taxon>
        <taxon>Mammalia</taxon>
        <taxon>Eutheria</taxon>
        <taxon>Laurasiatheria</taxon>
        <taxon>Artiodactyla</taxon>
        <taxon>Whippomorpha</taxon>
        <taxon>Cetacea</taxon>
        <taxon>Mysticeti</taxon>
        <taxon>Balaenopteridae</taxon>
        <taxon>Balaenoptera</taxon>
    </lineage>
</organism>
<dbReference type="GeneTree" id="ENSGT01120000278096"/>
<sequence length="58" mass="6604">MDLEEAKEFKDRCSQCAAVSWGLTDEGKYYCTSCHNVTECLTHYRVFSSINSSPPHNN</sequence>
<feature type="domain" description="RRN7-type" evidence="1">
    <location>
        <begin position="8"/>
        <end position="39"/>
    </location>
</feature>
<dbReference type="Pfam" id="PF11781">
    <property type="entry name" value="Zn_ribbon_RRN7"/>
    <property type="match status" value="1"/>
</dbReference>
<evidence type="ECO:0000259" key="1">
    <source>
        <dbReference type="Pfam" id="PF11781"/>
    </source>
</evidence>
<dbReference type="AlphaFoldDB" id="A0A8C0I545"/>